<keyword evidence="3" id="KW-1185">Reference proteome</keyword>
<evidence type="ECO:0000313" key="3">
    <source>
        <dbReference type="Proteomes" id="UP000837857"/>
    </source>
</evidence>
<evidence type="ECO:0000256" key="1">
    <source>
        <dbReference type="SAM" id="MobiDB-lite"/>
    </source>
</evidence>
<name>A0ABN8HTF6_9NEOP</name>
<dbReference type="EMBL" id="OW152822">
    <property type="protein sequence ID" value="CAH2037949.1"/>
    <property type="molecule type" value="Genomic_DNA"/>
</dbReference>
<feature type="non-terminal residue" evidence="2">
    <location>
        <position position="1"/>
    </location>
</feature>
<accession>A0ABN8HTF6</accession>
<feature type="compositionally biased region" description="Polar residues" evidence="1">
    <location>
        <begin position="76"/>
        <end position="93"/>
    </location>
</feature>
<sequence length="186" mass="21256">MNSRARKKRRKRSPLMSRHDALERKMDNMYTILMEKIEAVQPSENRTHPELDSDDDCLGSGDIHSFPRAGFRKPTQAPTQAKDSEGQSKTLQRAPQEEVWSSLISTCRLPVVDQAYQYSGQNLNSGTDVLISTNASNPYWSVQLGYHSLSGQWSENQLSWHINRKELSSVLVALCRSFKKRFEVVQ</sequence>
<evidence type="ECO:0000313" key="2">
    <source>
        <dbReference type="EMBL" id="CAH2037949.1"/>
    </source>
</evidence>
<dbReference type="Proteomes" id="UP000837857">
    <property type="component" value="Chromosome 10"/>
</dbReference>
<gene>
    <name evidence="2" type="ORF">IPOD504_LOCUS1390</name>
</gene>
<feature type="compositionally biased region" description="Basic residues" evidence="1">
    <location>
        <begin position="1"/>
        <end position="13"/>
    </location>
</feature>
<organism evidence="2 3">
    <name type="scientific">Iphiclides podalirius</name>
    <name type="common">scarce swallowtail</name>
    <dbReference type="NCBI Taxonomy" id="110791"/>
    <lineage>
        <taxon>Eukaryota</taxon>
        <taxon>Metazoa</taxon>
        <taxon>Ecdysozoa</taxon>
        <taxon>Arthropoda</taxon>
        <taxon>Hexapoda</taxon>
        <taxon>Insecta</taxon>
        <taxon>Pterygota</taxon>
        <taxon>Neoptera</taxon>
        <taxon>Endopterygota</taxon>
        <taxon>Lepidoptera</taxon>
        <taxon>Glossata</taxon>
        <taxon>Ditrysia</taxon>
        <taxon>Papilionoidea</taxon>
        <taxon>Papilionidae</taxon>
        <taxon>Papilioninae</taxon>
        <taxon>Iphiclides</taxon>
    </lineage>
</organism>
<protein>
    <submittedName>
        <fullName evidence="2">Uncharacterized protein</fullName>
    </submittedName>
</protein>
<feature type="compositionally biased region" description="Basic and acidic residues" evidence="1">
    <location>
        <begin position="17"/>
        <end position="27"/>
    </location>
</feature>
<feature type="region of interest" description="Disordered" evidence="1">
    <location>
        <begin position="1"/>
        <end position="95"/>
    </location>
</feature>
<proteinExistence type="predicted"/>
<reference evidence="2" key="1">
    <citation type="submission" date="2022-03" db="EMBL/GenBank/DDBJ databases">
        <authorList>
            <person name="Martin H S."/>
        </authorList>
    </citation>
    <scope>NUCLEOTIDE SEQUENCE</scope>
</reference>